<evidence type="ECO:0000313" key="1">
    <source>
        <dbReference type="EMBL" id="GEN63683.1"/>
    </source>
</evidence>
<name>A0A511XL57_9PROT</name>
<dbReference type="Proteomes" id="UP000321746">
    <property type="component" value="Unassembled WGS sequence"/>
</dbReference>
<accession>A0A511XL57</accession>
<keyword evidence="2" id="KW-1185">Reference proteome</keyword>
<evidence type="ECO:0000313" key="2">
    <source>
        <dbReference type="Proteomes" id="UP000321746"/>
    </source>
</evidence>
<dbReference type="AlphaFoldDB" id="A0A511XL57"/>
<comment type="caution">
    <text evidence="1">The sequence shown here is derived from an EMBL/GenBank/DDBJ whole genome shotgun (WGS) entry which is preliminary data.</text>
</comment>
<proteinExistence type="predicted"/>
<gene>
    <name evidence="1" type="ORF">AOE01nite_19070</name>
</gene>
<sequence length="59" mass="6699">MRQLCRLVFPVVRDPASPEISLLTIGIARLWGRDQCGVKDLTRYRKIACIVQGDVKTIE</sequence>
<reference evidence="1 2" key="1">
    <citation type="submission" date="2019-07" db="EMBL/GenBank/DDBJ databases">
        <title>Whole genome shotgun sequence of Acetobacter oeni NBRC 105207.</title>
        <authorList>
            <person name="Hosoyama A."/>
            <person name="Uohara A."/>
            <person name="Ohji S."/>
            <person name="Ichikawa N."/>
        </authorList>
    </citation>
    <scope>NUCLEOTIDE SEQUENCE [LARGE SCALE GENOMIC DNA]</scope>
    <source>
        <strain evidence="1 2">NBRC 105207</strain>
    </source>
</reference>
<dbReference type="EMBL" id="BJYG01000024">
    <property type="protein sequence ID" value="GEN63683.1"/>
    <property type="molecule type" value="Genomic_DNA"/>
</dbReference>
<protein>
    <submittedName>
        <fullName evidence="1">Uncharacterized protein</fullName>
    </submittedName>
</protein>
<organism evidence="1 2">
    <name type="scientific">Acetobacter oeni</name>
    <dbReference type="NCBI Taxonomy" id="304077"/>
    <lineage>
        <taxon>Bacteria</taxon>
        <taxon>Pseudomonadati</taxon>
        <taxon>Pseudomonadota</taxon>
        <taxon>Alphaproteobacteria</taxon>
        <taxon>Acetobacterales</taxon>
        <taxon>Acetobacteraceae</taxon>
        <taxon>Acetobacter</taxon>
    </lineage>
</organism>